<proteinExistence type="predicted"/>
<keyword evidence="8" id="KW-1185">Reference proteome</keyword>
<accession>A0A4Q1CGR9</accession>
<dbReference type="InterPro" id="IPR012334">
    <property type="entry name" value="Pectin_lyas_fold"/>
</dbReference>
<keyword evidence="3" id="KW-1015">Disulfide bond</keyword>
<evidence type="ECO:0000256" key="2">
    <source>
        <dbReference type="ARBA" id="ARBA00022729"/>
    </source>
</evidence>
<comment type="caution">
    <text evidence="7">The sequence shown here is derived from an EMBL/GenBank/DDBJ whole genome shotgun (WGS) entry which is preliminary data.</text>
</comment>
<dbReference type="PROSITE" id="PS50853">
    <property type="entry name" value="FN3"/>
    <property type="match status" value="2"/>
</dbReference>
<dbReference type="Pfam" id="PF18962">
    <property type="entry name" value="Por_Secre_tail"/>
    <property type="match status" value="1"/>
</dbReference>
<dbReference type="CDD" id="cd00063">
    <property type="entry name" value="FN3"/>
    <property type="match status" value="2"/>
</dbReference>
<dbReference type="OrthoDB" id="9803616at2"/>
<dbReference type="Gene3D" id="2.160.20.10">
    <property type="entry name" value="Single-stranded right-handed beta-helix, Pectin lyase-like"/>
    <property type="match status" value="1"/>
</dbReference>
<feature type="domain" description="Fibronectin type-III" evidence="6">
    <location>
        <begin position="474"/>
        <end position="570"/>
    </location>
</feature>
<dbReference type="GO" id="GO:0046872">
    <property type="term" value="F:metal ion binding"/>
    <property type="evidence" value="ECO:0007669"/>
    <property type="project" value="UniProtKB-KW"/>
</dbReference>
<keyword evidence="1" id="KW-0479">Metal-binding</keyword>
<dbReference type="SUPFAM" id="SSF49899">
    <property type="entry name" value="Concanavalin A-like lectins/glucanases"/>
    <property type="match status" value="2"/>
</dbReference>
<dbReference type="RefSeq" id="WP_129132031.1">
    <property type="nucleotide sequence ID" value="NZ_SDHW01000005.1"/>
</dbReference>
<dbReference type="InterPro" id="IPR036116">
    <property type="entry name" value="FN3_sf"/>
</dbReference>
<dbReference type="GO" id="GO:0005975">
    <property type="term" value="P:carbohydrate metabolic process"/>
    <property type="evidence" value="ECO:0007669"/>
    <property type="project" value="UniProtKB-ARBA"/>
</dbReference>
<evidence type="ECO:0000313" key="8">
    <source>
        <dbReference type="Proteomes" id="UP000290204"/>
    </source>
</evidence>
<feature type="chain" id="PRO_5020231371" evidence="5">
    <location>
        <begin position="28"/>
        <end position="1644"/>
    </location>
</feature>
<dbReference type="SMART" id="SM00560">
    <property type="entry name" value="LamGL"/>
    <property type="match status" value="1"/>
</dbReference>
<dbReference type="InterPro" id="IPR011050">
    <property type="entry name" value="Pectin_lyase_fold/virulence"/>
</dbReference>
<evidence type="ECO:0000259" key="6">
    <source>
        <dbReference type="PROSITE" id="PS50853"/>
    </source>
</evidence>
<evidence type="ECO:0000256" key="5">
    <source>
        <dbReference type="SAM" id="SignalP"/>
    </source>
</evidence>
<gene>
    <name evidence="7" type="ORF">ESA94_16455</name>
</gene>
<evidence type="ECO:0000256" key="4">
    <source>
        <dbReference type="ARBA" id="ARBA00023180"/>
    </source>
</evidence>
<dbReference type="GO" id="GO:0004553">
    <property type="term" value="F:hydrolase activity, hydrolyzing O-glycosyl compounds"/>
    <property type="evidence" value="ECO:0007669"/>
    <property type="project" value="UniProtKB-ARBA"/>
</dbReference>
<keyword evidence="2 5" id="KW-0732">Signal</keyword>
<organism evidence="7 8">
    <name type="scientific">Lacibacter luteus</name>
    <dbReference type="NCBI Taxonomy" id="2508719"/>
    <lineage>
        <taxon>Bacteria</taxon>
        <taxon>Pseudomonadati</taxon>
        <taxon>Bacteroidota</taxon>
        <taxon>Chitinophagia</taxon>
        <taxon>Chitinophagales</taxon>
        <taxon>Chitinophagaceae</taxon>
        <taxon>Lacibacter</taxon>
    </lineage>
</organism>
<dbReference type="EMBL" id="SDHW01000005">
    <property type="protein sequence ID" value="RXK58975.1"/>
    <property type="molecule type" value="Genomic_DNA"/>
</dbReference>
<name>A0A4Q1CGR9_9BACT</name>
<dbReference type="NCBIfam" id="TIGR04183">
    <property type="entry name" value="Por_Secre_tail"/>
    <property type="match status" value="1"/>
</dbReference>
<dbReference type="SUPFAM" id="SSF49265">
    <property type="entry name" value="Fibronectin type III"/>
    <property type="match status" value="1"/>
</dbReference>
<feature type="domain" description="Fibronectin type-III" evidence="6">
    <location>
        <begin position="579"/>
        <end position="673"/>
    </location>
</feature>
<dbReference type="InterPro" id="IPR026444">
    <property type="entry name" value="Secre_tail"/>
</dbReference>
<dbReference type="Gene3D" id="2.60.40.10">
    <property type="entry name" value="Immunoglobulins"/>
    <property type="match status" value="3"/>
</dbReference>
<dbReference type="InterPro" id="IPR013320">
    <property type="entry name" value="ConA-like_dom_sf"/>
</dbReference>
<reference evidence="7 8" key="1">
    <citation type="submission" date="2019-01" db="EMBL/GenBank/DDBJ databases">
        <title>Lacibacter sp. strain TTM-7.</title>
        <authorList>
            <person name="Chen W.-M."/>
        </authorList>
    </citation>
    <scope>NUCLEOTIDE SEQUENCE [LARGE SCALE GENOMIC DNA]</scope>
    <source>
        <strain evidence="7 8">TTM-7</strain>
    </source>
</reference>
<feature type="signal peptide" evidence="5">
    <location>
        <begin position="1"/>
        <end position="27"/>
    </location>
</feature>
<dbReference type="InterPro" id="IPR006558">
    <property type="entry name" value="LamG-like"/>
</dbReference>
<dbReference type="PANTHER" id="PTHR42970:SF1">
    <property type="entry name" value="PECTATE LYASE C-RELATED"/>
    <property type="match status" value="1"/>
</dbReference>
<keyword evidence="4" id="KW-0325">Glycoprotein</keyword>
<evidence type="ECO:0000256" key="3">
    <source>
        <dbReference type="ARBA" id="ARBA00023157"/>
    </source>
</evidence>
<dbReference type="Pfam" id="PF13385">
    <property type="entry name" value="Laminin_G_3"/>
    <property type="match status" value="2"/>
</dbReference>
<dbReference type="Proteomes" id="UP000290204">
    <property type="component" value="Unassembled WGS sequence"/>
</dbReference>
<dbReference type="InterPro" id="IPR013783">
    <property type="entry name" value="Ig-like_fold"/>
</dbReference>
<dbReference type="PANTHER" id="PTHR42970">
    <property type="entry name" value="PECTATE LYASE C-RELATED"/>
    <property type="match status" value="1"/>
</dbReference>
<evidence type="ECO:0000313" key="7">
    <source>
        <dbReference type="EMBL" id="RXK58975.1"/>
    </source>
</evidence>
<evidence type="ECO:0000256" key="1">
    <source>
        <dbReference type="ARBA" id="ARBA00022723"/>
    </source>
</evidence>
<dbReference type="InterPro" id="IPR052063">
    <property type="entry name" value="Polysaccharide_Lyase_1"/>
</dbReference>
<dbReference type="SMART" id="SM00060">
    <property type="entry name" value="FN3"/>
    <property type="match status" value="3"/>
</dbReference>
<protein>
    <submittedName>
        <fullName evidence="7">T9SS type A sorting domain-containing protein</fullName>
    </submittedName>
</protein>
<sequence>MKKSTLQIAASVLLLLLSFLSSSILNAQTLAFPEAEGFGRFAQGARANATRQVYIVTNLNDAGAGSFRDAVSQPGRIVVFAVGGIITLQTDVVVAANCTIAGQTAPGDGITIFNKRVTFSGANNVICRYLRFRLGATGNSGKDASGLANGANMIMDHMSFSWGMDEVFSINWDGKGTAPDNISITNSIIAQGLHRENHSAGGLIQTPDGGKVSLIKNLYISNKTRNPKVKGVNEFVNNIVYNWGNGNRLADNLNYGWSGEAYIMGGSSGVSEVNIINNYFMSGPLTPPSEASPFSRGTGSFYLYGAGNFYDNNRNGILDGDEVPYNSSSIGYPGIADEGFKNIPFAYPAANPALNAAQAYDHVMNNAGSNYPRRDAVDGLLMSEVASKGVNGFYVYRETDLPFANGGLGQVFNAPAPTDSDSDGMPDAWEDANGLNKNNAADATAFSTSLPQYLNIEVYINSLVNTPAPAFVKHPTAVNLTATSFELPTPNSKIVVKWTDNADNETNFIIERSENGTTFTQVAQPAANVVSYDDVTGLLPNKTYYYRLKAVSATAQSAYSSVVSVTTPPIASAPTVTSNPTPTNNAQQVEPANGSVKLTWTGSSNTVNYTVFFGTNANSLTQVATVAYNASPSFTVNSLTEYTNYYWRVDATNAKGTTTGNVWNFRTTKTFPLGMIGHWSFDETEGIDIIDSSEYANHGILGLDDDDLSIRVPGKVKGAVDFATASVDKYVVSIPHNDHLYLNKSPFSISFWMKAPASMLPPDNNTSSYLLCKGSITKNTTTGATGKRFDIEFKNKEFRFAIDDDITKYELTTSGVPFFVNDWVHVVIIRDTAAKKLKVYHNAQLIKEQATGTGAAQSIGEESDFILGNIGELEFLTTTNKPAPYKGMLDEFKVYNYVLNDMDVLKLFHTSPLPITPYAPTLANGASLEGYNETISSSWKGEINTTSYKVYFGTDANNLSFLADAALLNPSVTFSNLLAGTTYYWRVDATGDAGTTTGTVWNFKAVSPKGMVAHYKLDETTGTVVNDNSNYHWNGVVSNMPAAEWTAGKFANGLNFVNPVATSAATVQHADHLMFDRNSFTVSMWVNLTNGNSNYNSAVSKDCYLFHKGKFADPGGKWYGLQLRDSTLTFSIDDAAAKVSLNVNLKKASPYYIFNNNWTNIITVKDTAAKRLRVYINGVEAGSIAFSATYGSTGLNLPLLIGNSLENRPFHDKMDDIRLYNYALTAQEIQRIQTGTPFVNKVTDPTPVNGDPQVSYGDIELKWKGTAQTYNVYTGNAANNLVAVATAVAEQTYTLPNITTLGNLYWRIDAVRDGEVATGDVWSFTVVDTTKPIAVAKNISVPLVNGAVTITAGQVNNGSSDDYGIKSLAIDKTTFDCTQIGEHTITLTVTDNNNNVSSTTAVVTIEGAIPAPAVGVSRTDNTFTGTNANTVVLGYGAQQLTLTATDANSTLSSFVWTPATNLSSATAAVTSFAPATAGDYTYNIEATNEYGCKAVAAVALKVIDARCGNNMDKILLCKDGKNKCINIISVPDQMKNGYSLGGCTSTVQNRNDLTTEEQAEVFVLTVSPNPATQQAAIQFSTTDSQAYSLDVYNLMGMKVATLDRGANSGNHLVRYNLTNLSSGLYLLKLSVNGKITTKKLIVQK</sequence>
<dbReference type="Gene3D" id="2.60.120.200">
    <property type="match status" value="2"/>
</dbReference>
<dbReference type="InterPro" id="IPR003961">
    <property type="entry name" value="FN3_dom"/>
</dbReference>
<dbReference type="SUPFAM" id="SSF51126">
    <property type="entry name" value="Pectin lyase-like"/>
    <property type="match status" value="1"/>
</dbReference>